<protein>
    <submittedName>
        <fullName evidence="2">Uncharacterized protein</fullName>
    </submittedName>
</protein>
<evidence type="ECO:0000313" key="2">
    <source>
        <dbReference type="EMBL" id="MED6129581.1"/>
    </source>
</evidence>
<dbReference type="EMBL" id="JASCZI010035719">
    <property type="protein sequence ID" value="MED6129581.1"/>
    <property type="molecule type" value="Genomic_DNA"/>
</dbReference>
<feature type="compositionally biased region" description="Basic and acidic residues" evidence="1">
    <location>
        <begin position="122"/>
        <end position="134"/>
    </location>
</feature>
<evidence type="ECO:0000313" key="3">
    <source>
        <dbReference type="Proteomes" id="UP001341840"/>
    </source>
</evidence>
<dbReference type="Proteomes" id="UP001341840">
    <property type="component" value="Unassembled WGS sequence"/>
</dbReference>
<name>A0ABU6RZQ4_9FABA</name>
<proteinExistence type="predicted"/>
<feature type="non-terminal residue" evidence="2">
    <location>
        <position position="188"/>
    </location>
</feature>
<feature type="region of interest" description="Disordered" evidence="1">
    <location>
        <begin position="1"/>
        <end position="188"/>
    </location>
</feature>
<feature type="compositionally biased region" description="Basic residues" evidence="1">
    <location>
        <begin position="99"/>
        <end position="121"/>
    </location>
</feature>
<accession>A0ABU6RZQ4</accession>
<gene>
    <name evidence="2" type="ORF">PIB30_109281</name>
</gene>
<feature type="compositionally biased region" description="Acidic residues" evidence="1">
    <location>
        <begin position="179"/>
        <end position="188"/>
    </location>
</feature>
<reference evidence="2 3" key="1">
    <citation type="journal article" date="2023" name="Plants (Basel)">
        <title>Bridging the Gap: Combining Genomics and Transcriptomics Approaches to Understand Stylosanthes scabra, an Orphan Legume from the Brazilian Caatinga.</title>
        <authorList>
            <person name="Ferreira-Neto J.R.C."/>
            <person name="da Silva M.D."/>
            <person name="Binneck E."/>
            <person name="de Melo N.F."/>
            <person name="da Silva R.H."/>
            <person name="de Melo A.L.T.M."/>
            <person name="Pandolfi V."/>
            <person name="Bustamante F.O."/>
            <person name="Brasileiro-Vidal A.C."/>
            <person name="Benko-Iseppon A.M."/>
        </authorList>
    </citation>
    <scope>NUCLEOTIDE SEQUENCE [LARGE SCALE GENOMIC DNA]</scope>
    <source>
        <tissue evidence="2">Leaves</tissue>
    </source>
</reference>
<organism evidence="2 3">
    <name type="scientific">Stylosanthes scabra</name>
    <dbReference type="NCBI Taxonomy" id="79078"/>
    <lineage>
        <taxon>Eukaryota</taxon>
        <taxon>Viridiplantae</taxon>
        <taxon>Streptophyta</taxon>
        <taxon>Embryophyta</taxon>
        <taxon>Tracheophyta</taxon>
        <taxon>Spermatophyta</taxon>
        <taxon>Magnoliopsida</taxon>
        <taxon>eudicotyledons</taxon>
        <taxon>Gunneridae</taxon>
        <taxon>Pentapetalae</taxon>
        <taxon>rosids</taxon>
        <taxon>fabids</taxon>
        <taxon>Fabales</taxon>
        <taxon>Fabaceae</taxon>
        <taxon>Papilionoideae</taxon>
        <taxon>50 kb inversion clade</taxon>
        <taxon>dalbergioids sensu lato</taxon>
        <taxon>Dalbergieae</taxon>
        <taxon>Pterocarpus clade</taxon>
        <taxon>Stylosanthes</taxon>
    </lineage>
</organism>
<keyword evidence="3" id="KW-1185">Reference proteome</keyword>
<sequence>MEGMEEAGGSGFNPANFVGGGGVGGDADAVDLGGHKASGGNVGEGNEVPIDLVDPSSSSDDSYESAEDEVYKPPSAWDVHIDSDSDSDEIPMRREKEVCKRRRLGNHHKGVSPKKTNHPKKANKDVSKGKKAEVGTEGTKKKKQAGVGGSSVGSEANIGVGPSRLRHRAGPSAPPITESDTDEGGGPD</sequence>
<feature type="compositionally biased region" description="Gly residues" evidence="1">
    <location>
        <begin position="1"/>
        <end position="11"/>
    </location>
</feature>
<evidence type="ECO:0000256" key="1">
    <source>
        <dbReference type="SAM" id="MobiDB-lite"/>
    </source>
</evidence>
<comment type="caution">
    <text evidence="2">The sequence shown here is derived from an EMBL/GenBank/DDBJ whole genome shotgun (WGS) entry which is preliminary data.</text>
</comment>